<dbReference type="InterPro" id="IPR011009">
    <property type="entry name" value="Kinase-like_dom_sf"/>
</dbReference>
<gene>
    <name evidence="2" type="ORF">AL0462_1012</name>
</gene>
<name>A0A1X2ZQ23_BIFAD</name>
<dbReference type="InterPro" id="IPR050167">
    <property type="entry name" value="Ser_Thr_protein_kinase"/>
</dbReference>
<evidence type="ECO:0000313" key="3">
    <source>
        <dbReference type="Proteomes" id="UP000193905"/>
    </source>
</evidence>
<dbReference type="Proteomes" id="UP000193905">
    <property type="component" value="Unassembled WGS sequence"/>
</dbReference>
<organism evidence="2 3">
    <name type="scientific">Bifidobacterium adolescentis</name>
    <dbReference type="NCBI Taxonomy" id="1680"/>
    <lineage>
        <taxon>Bacteria</taxon>
        <taxon>Bacillati</taxon>
        <taxon>Actinomycetota</taxon>
        <taxon>Actinomycetes</taxon>
        <taxon>Bifidobacteriales</taxon>
        <taxon>Bifidobacteriaceae</taxon>
        <taxon>Bifidobacterium</taxon>
    </lineage>
</organism>
<keyword evidence="2" id="KW-0418">Kinase</keyword>
<dbReference type="Gene3D" id="1.10.510.10">
    <property type="entry name" value="Transferase(Phosphotransferase) domain 1"/>
    <property type="match status" value="1"/>
</dbReference>
<comment type="caution">
    <text evidence="2">The sequence shown here is derived from an EMBL/GenBank/DDBJ whole genome shotgun (WGS) entry which is preliminary data.</text>
</comment>
<dbReference type="GO" id="GO:0005524">
    <property type="term" value="F:ATP binding"/>
    <property type="evidence" value="ECO:0007669"/>
    <property type="project" value="InterPro"/>
</dbReference>
<dbReference type="EMBL" id="LNKH01000007">
    <property type="protein sequence ID" value="OSG96517.1"/>
    <property type="molecule type" value="Genomic_DNA"/>
</dbReference>
<dbReference type="PANTHER" id="PTHR23257:SF963">
    <property type="entry name" value="AT08303P"/>
    <property type="match status" value="1"/>
</dbReference>
<dbReference type="SUPFAM" id="SSF56112">
    <property type="entry name" value="Protein kinase-like (PK-like)"/>
    <property type="match status" value="1"/>
</dbReference>
<dbReference type="AlphaFoldDB" id="A0A1X2ZQ23"/>
<sequence>MSLWVRRKMAMQFLYAMNFLHKHDVCHRDLSYGNVLIHTYDDGAFAVKVSDFGLAKERNSDLTSTGSSMKGSIEDPALKLFKDFKPVNDIYSIGFILNYIFTGRRDLLADGSRLGFIIQKCSTTNSADRYQTVKGIIEDMRKTECPVG</sequence>
<accession>A0A1X2ZQ23</accession>
<keyword evidence="2" id="KW-0808">Transferase</keyword>
<feature type="domain" description="Protein kinase" evidence="1">
    <location>
        <begin position="1"/>
        <end position="148"/>
    </location>
</feature>
<dbReference type="InterPro" id="IPR000719">
    <property type="entry name" value="Prot_kinase_dom"/>
</dbReference>
<dbReference type="GO" id="GO:0004674">
    <property type="term" value="F:protein serine/threonine kinase activity"/>
    <property type="evidence" value="ECO:0007669"/>
    <property type="project" value="UniProtKB-KW"/>
</dbReference>
<dbReference type="PROSITE" id="PS00109">
    <property type="entry name" value="PROTEIN_KINASE_TYR"/>
    <property type="match status" value="1"/>
</dbReference>
<evidence type="ECO:0000313" key="2">
    <source>
        <dbReference type="EMBL" id="OSG96517.1"/>
    </source>
</evidence>
<protein>
    <submittedName>
        <fullName evidence="2">Serine/threonine protein kinase</fullName>
    </submittedName>
</protein>
<dbReference type="PANTHER" id="PTHR23257">
    <property type="entry name" value="SERINE-THREONINE PROTEIN KINASE"/>
    <property type="match status" value="1"/>
</dbReference>
<dbReference type="InterPro" id="IPR008266">
    <property type="entry name" value="Tyr_kinase_AS"/>
</dbReference>
<dbReference type="Pfam" id="PF00069">
    <property type="entry name" value="Pkinase"/>
    <property type="match status" value="1"/>
</dbReference>
<dbReference type="RefSeq" id="WP_085380939.1">
    <property type="nucleotide sequence ID" value="NZ_LNKH01000007.1"/>
</dbReference>
<dbReference type="PROSITE" id="PS50011">
    <property type="entry name" value="PROTEIN_KINASE_DOM"/>
    <property type="match status" value="1"/>
</dbReference>
<dbReference type="GO" id="GO:0007165">
    <property type="term" value="P:signal transduction"/>
    <property type="evidence" value="ECO:0007669"/>
    <property type="project" value="TreeGrafter"/>
</dbReference>
<reference evidence="2 3" key="1">
    <citation type="journal article" date="2016" name="Sci. Rep.">
        <title>Evaluation of genetic diversity among strains of the human gut commensal Bifidobacterium adolescentis.</title>
        <authorList>
            <person name="Duranti S."/>
            <person name="Milani C."/>
            <person name="Lugli G.A."/>
            <person name="Mancabelli L."/>
            <person name="Turroni F."/>
            <person name="Ferrario C."/>
            <person name="Mangifesta M."/>
            <person name="Viappiani A."/>
            <person name="Sanchez B."/>
            <person name="Margolles A."/>
            <person name="van Sinderen D."/>
            <person name="Ventura M."/>
        </authorList>
    </citation>
    <scope>NUCLEOTIDE SEQUENCE [LARGE SCALE GENOMIC DNA]</scope>
    <source>
        <strain evidence="2 3">AL46-2</strain>
    </source>
</reference>
<evidence type="ECO:0000259" key="1">
    <source>
        <dbReference type="PROSITE" id="PS50011"/>
    </source>
</evidence>
<keyword evidence="2" id="KW-0723">Serine/threonine-protein kinase</keyword>
<dbReference type="GO" id="GO:0005737">
    <property type="term" value="C:cytoplasm"/>
    <property type="evidence" value="ECO:0007669"/>
    <property type="project" value="TreeGrafter"/>
</dbReference>
<proteinExistence type="predicted"/>